<dbReference type="Gene3D" id="2.40.33.20">
    <property type="entry name" value="PK beta-barrel domain-like"/>
    <property type="match status" value="1"/>
</dbReference>
<evidence type="ECO:0000313" key="3">
    <source>
        <dbReference type="Proteomes" id="UP000295554"/>
    </source>
</evidence>
<dbReference type="PANTHER" id="PTHR30212:SF2">
    <property type="entry name" value="PROTEIN YIIM"/>
    <property type="match status" value="1"/>
</dbReference>
<dbReference type="OrthoDB" id="9786134at2"/>
<dbReference type="PROSITE" id="PS51340">
    <property type="entry name" value="MOSC"/>
    <property type="match status" value="1"/>
</dbReference>
<keyword evidence="3" id="KW-1185">Reference proteome</keyword>
<name>A0A4R5LPT4_9GAMM</name>
<dbReference type="SUPFAM" id="SSF50800">
    <property type="entry name" value="PK beta-barrel domain-like"/>
    <property type="match status" value="1"/>
</dbReference>
<dbReference type="InterPro" id="IPR005302">
    <property type="entry name" value="MoCF_Sase_C"/>
</dbReference>
<sequence length="212" mass="23811">MRVMSVNIARVREIQFRGESHKTGIFKEPVTDAVSVSALGLQGDRQCDLLNHGGEHKAVYGFALEHYGHWRETLDQPGLGPGAFGENLTISGLNEDTVCIGDQLAIGSVRLEVSQPRVPCFKLGVALDDDRAPALFTRHFYTGVYFRVIEEGDLKRGDKVEVTGRHPAGLSVHRLFRAFYDRDYPDRNALLAEAMKLDVLAPEWQHKLRTRR</sequence>
<gene>
    <name evidence="2" type="ORF">E2F43_13155</name>
</gene>
<dbReference type="AlphaFoldDB" id="A0A4R5LPT4"/>
<accession>A0A4R5LPT4</accession>
<reference evidence="2 3" key="1">
    <citation type="submission" date="2019-03" db="EMBL/GenBank/DDBJ databases">
        <title>Seongchinamella monodicae gen. nov., sp. nov., a novel member of the Gammaproteobacteria isolated from a tidal mudflat of beach.</title>
        <authorList>
            <person name="Yang H.G."/>
            <person name="Kang J.W."/>
            <person name="Lee S.D."/>
        </authorList>
    </citation>
    <scope>NUCLEOTIDE SEQUENCE [LARGE SCALE GENOMIC DNA]</scope>
    <source>
        <strain evidence="2 3">GH4-78</strain>
    </source>
</reference>
<feature type="domain" description="MOSC" evidence="1">
    <location>
        <begin position="28"/>
        <end position="163"/>
    </location>
</feature>
<organism evidence="2 3">
    <name type="scientific">Seongchinamella unica</name>
    <dbReference type="NCBI Taxonomy" id="2547392"/>
    <lineage>
        <taxon>Bacteria</taxon>
        <taxon>Pseudomonadati</taxon>
        <taxon>Pseudomonadota</taxon>
        <taxon>Gammaproteobacteria</taxon>
        <taxon>Cellvibrionales</taxon>
        <taxon>Halieaceae</taxon>
        <taxon>Seongchinamella</taxon>
    </lineage>
</organism>
<dbReference type="PANTHER" id="PTHR30212">
    <property type="entry name" value="PROTEIN YIIM"/>
    <property type="match status" value="1"/>
</dbReference>
<evidence type="ECO:0000313" key="2">
    <source>
        <dbReference type="EMBL" id="TDG12538.1"/>
    </source>
</evidence>
<dbReference type="GO" id="GO:0030170">
    <property type="term" value="F:pyridoxal phosphate binding"/>
    <property type="evidence" value="ECO:0007669"/>
    <property type="project" value="InterPro"/>
</dbReference>
<dbReference type="InterPro" id="IPR011037">
    <property type="entry name" value="Pyrv_Knase-like_insert_dom_sf"/>
</dbReference>
<dbReference type="Pfam" id="PF03473">
    <property type="entry name" value="MOSC"/>
    <property type="match status" value="1"/>
</dbReference>
<dbReference type="Proteomes" id="UP000295554">
    <property type="component" value="Unassembled WGS sequence"/>
</dbReference>
<dbReference type="GO" id="GO:0003824">
    <property type="term" value="F:catalytic activity"/>
    <property type="evidence" value="ECO:0007669"/>
    <property type="project" value="InterPro"/>
</dbReference>
<dbReference type="EMBL" id="SMSE01000003">
    <property type="protein sequence ID" value="TDG12538.1"/>
    <property type="molecule type" value="Genomic_DNA"/>
</dbReference>
<comment type="caution">
    <text evidence="2">The sequence shown here is derived from an EMBL/GenBank/DDBJ whole genome shotgun (WGS) entry which is preliminary data.</text>
</comment>
<dbReference type="RefSeq" id="WP_133213416.1">
    <property type="nucleotide sequence ID" value="NZ_SMSE01000003.1"/>
</dbReference>
<dbReference type="GO" id="GO:0030151">
    <property type="term" value="F:molybdenum ion binding"/>
    <property type="evidence" value="ECO:0007669"/>
    <property type="project" value="InterPro"/>
</dbReference>
<protein>
    <submittedName>
        <fullName evidence="2">MOSC domain-containing protein</fullName>
    </submittedName>
</protein>
<proteinExistence type="predicted"/>
<dbReference type="InterPro" id="IPR052353">
    <property type="entry name" value="Benzoxazolinone_Detox_Enz"/>
</dbReference>
<evidence type="ECO:0000259" key="1">
    <source>
        <dbReference type="PROSITE" id="PS51340"/>
    </source>
</evidence>